<dbReference type="NCBIfam" id="TIGR03514">
    <property type="entry name" value="GldB_lipo"/>
    <property type="match status" value="1"/>
</dbReference>
<organism evidence="2 3">
    <name type="scientific">Psychroflexus salis</name>
    <dbReference type="NCBI Taxonomy" id="1526574"/>
    <lineage>
        <taxon>Bacteria</taxon>
        <taxon>Pseudomonadati</taxon>
        <taxon>Bacteroidota</taxon>
        <taxon>Flavobacteriia</taxon>
        <taxon>Flavobacteriales</taxon>
        <taxon>Flavobacteriaceae</taxon>
        <taxon>Psychroflexus</taxon>
    </lineage>
</organism>
<dbReference type="InterPro" id="IPR019853">
    <property type="entry name" value="GldB-like"/>
</dbReference>
<comment type="caution">
    <text evidence="2">The sequence shown here is derived from an EMBL/GenBank/DDBJ whole genome shotgun (WGS) entry which is preliminary data.</text>
</comment>
<dbReference type="AlphaFoldDB" id="A0A916ZUY3"/>
<evidence type="ECO:0000313" key="2">
    <source>
        <dbReference type="EMBL" id="GGE14515.1"/>
    </source>
</evidence>
<evidence type="ECO:0000256" key="1">
    <source>
        <dbReference type="SAM" id="SignalP"/>
    </source>
</evidence>
<name>A0A916ZUY3_9FLAO</name>
<accession>A0A916ZUY3</accession>
<keyword evidence="3" id="KW-1185">Reference proteome</keyword>
<keyword evidence="2" id="KW-0449">Lipoprotein</keyword>
<dbReference type="Proteomes" id="UP000599688">
    <property type="component" value="Unassembled WGS sequence"/>
</dbReference>
<sequence>MCRFYIKSLSFLSLILLFACAEEKVNNEINKIEVDLELKRFDRAFAEASPSDLPNLKNEYPFLFPTQFHDSIWVAKMQDTLQIEIQNEVAQKFSDFSKHYQDIELFYKHLKYYFPEFSVPSLITIAEEVDYKNKVILTDNFLLISLDNYLGKNHRFYEGIYSYVAELQDPNYLLTDIAEKYARELNQHKQGRNFLSTMIHYGKLRYIIQELIPFQEAHLNLHYTADELKWAKQNETKIWEYFVEKDLLYSSDQNLNERFINLAPYSKFYLELDPESPPRLGQFIGLRIVQDFMEKNPNVKMDELLKLKEDNLFKQSAYKPQK</sequence>
<dbReference type="Pfam" id="PF25594">
    <property type="entry name" value="GldB_lipo"/>
    <property type="match status" value="1"/>
</dbReference>
<keyword evidence="1" id="KW-0732">Signal</keyword>
<evidence type="ECO:0000313" key="3">
    <source>
        <dbReference type="Proteomes" id="UP000599688"/>
    </source>
</evidence>
<dbReference type="PROSITE" id="PS51257">
    <property type="entry name" value="PROKAR_LIPOPROTEIN"/>
    <property type="match status" value="1"/>
</dbReference>
<dbReference type="RefSeq" id="WP_188406197.1">
    <property type="nucleotide sequence ID" value="NZ_BMGL01000008.1"/>
</dbReference>
<feature type="chain" id="PRO_5037642802" evidence="1">
    <location>
        <begin position="22"/>
        <end position="322"/>
    </location>
</feature>
<reference evidence="2 3" key="1">
    <citation type="journal article" date="2014" name="Int. J. Syst. Evol. Microbiol.">
        <title>Complete genome sequence of Corynebacterium casei LMG S-19264T (=DSM 44701T), isolated from a smear-ripened cheese.</title>
        <authorList>
            <consortium name="US DOE Joint Genome Institute (JGI-PGF)"/>
            <person name="Walter F."/>
            <person name="Albersmeier A."/>
            <person name="Kalinowski J."/>
            <person name="Ruckert C."/>
        </authorList>
    </citation>
    <scope>NUCLEOTIDE SEQUENCE [LARGE SCALE GENOMIC DNA]</scope>
    <source>
        <strain evidence="2 3">CGMCC 1.12925</strain>
    </source>
</reference>
<feature type="signal peptide" evidence="1">
    <location>
        <begin position="1"/>
        <end position="21"/>
    </location>
</feature>
<gene>
    <name evidence="2" type="primary">gldB</name>
    <name evidence="2" type="ORF">GCM10010831_14850</name>
</gene>
<protein>
    <submittedName>
        <fullName evidence="2">Gliding motility lipoprotein GldB</fullName>
    </submittedName>
</protein>
<dbReference type="EMBL" id="BMGL01000008">
    <property type="protein sequence ID" value="GGE14515.1"/>
    <property type="molecule type" value="Genomic_DNA"/>
</dbReference>
<proteinExistence type="predicted"/>